<dbReference type="AlphaFoldDB" id="A0A5N7IVG2"/>
<dbReference type="Proteomes" id="UP000342249">
    <property type="component" value="Unassembled WGS sequence"/>
</dbReference>
<dbReference type="RefSeq" id="WP_152754087.1">
    <property type="nucleotide sequence ID" value="NZ_SPSE01000058.1"/>
</dbReference>
<keyword evidence="1" id="KW-0175">Coiled coil</keyword>
<proteinExistence type="predicted"/>
<name>A0A5N7IVG2_9CLOT</name>
<comment type="caution">
    <text evidence="2">The sequence shown here is derived from an EMBL/GenBank/DDBJ whole genome shotgun (WGS) entry which is preliminary data.</text>
</comment>
<evidence type="ECO:0008006" key="4">
    <source>
        <dbReference type="Google" id="ProtNLM"/>
    </source>
</evidence>
<gene>
    <name evidence="2" type="ORF">E4V82_23090</name>
</gene>
<dbReference type="EMBL" id="SPSF01000061">
    <property type="protein sequence ID" value="MPQ64951.1"/>
    <property type="molecule type" value="Genomic_DNA"/>
</dbReference>
<evidence type="ECO:0000256" key="1">
    <source>
        <dbReference type="SAM" id="Coils"/>
    </source>
</evidence>
<organism evidence="2 3">
    <name type="scientific">Clostridium estertheticum</name>
    <dbReference type="NCBI Taxonomy" id="238834"/>
    <lineage>
        <taxon>Bacteria</taxon>
        <taxon>Bacillati</taxon>
        <taxon>Bacillota</taxon>
        <taxon>Clostridia</taxon>
        <taxon>Eubacteriales</taxon>
        <taxon>Clostridiaceae</taxon>
        <taxon>Clostridium</taxon>
    </lineage>
</organism>
<sequence>MRTITQVAEELKVSRRKIYDENKKLGIKTIKEGRNSFITDTDFLKISKDLETYKETFGNVTERVSNVLERDRNIIENNISDREYTDLKERITSLEEQLRMRDEQFIKQLQSKDEQIQAKDYQINGLIQSNFNFTKALNFPLEEVAVTKEVKRNIFSKFFRKG</sequence>
<evidence type="ECO:0000313" key="3">
    <source>
        <dbReference type="Proteomes" id="UP000342249"/>
    </source>
</evidence>
<accession>A0A5N7IVG2</accession>
<feature type="coiled-coil region" evidence="1">
    <location>
        <begin position="77"/>
        <end position="104"/>
    </location>
</feature>
<evidence type="ECO:0000313" key="2">
    <source>
        <dbReference type="EMBL" id="MPQ64951.1"/>
    </source>
</evidence>
<reference evidence="2" key="1">
    <citation type="journal article" date="2019" name="Lett. Appl. Microbiol.">
        <title>A case of 'blown pack' spoilage of vacuum-packaged pork likely associated with Clostridium estertheticum in Canada.</title>
        <authorList>
            <person name="Zhang P."/>
            <person name="Ward P."/>
            <person name="McMullen L.M."/>
            <person name="Yang X."/>
        </authorList>
    </citation>
    <scope>NUCLEOTIDE SEQUENCE [LARGE SCALE GENOMIC DNA]</scope>
    <source>
        <strain evidence="2">MA19</strain>
    </source>
</reference>
<protein>
    <recommendedName>
        <fullName evidence="4">DNA-binding protein</fullName>
    </recommendedName>
</protein>